<name>A0ABP0VTU0_9BRYO</name>
<dbReference type="InterPro" id="IPR023170">
    <property type="entry name" value="HhH_base_excis_C"/>
</dbReference>
<evidence type="ECO:0000256" key="4">
    <source>
        <dbReference type="ARBA" id="ARBA00022801"/>
    </source>
</evidence>
<evidence type="ECO:0000256" key="6">
    <source>
        <dbReference type="ARBA" id="ARBA00023239"/>
    </source>
</evidence>
<dbReference type="Gene3D" id="1.10.1670.10">
    <property type="entry name" value="Helix-hairpin-Helix base-excision DNA repair enzymes (C-terminal)"/>
    <property type="match status" value="1"/>
</dbReference>
<accession>A0ABP0VTU0</accession>
<evidence type="ECO:0000313" key="12">
    <source>
        <dbReference type="EMBL" id="CAK9257729.1"/>
    </source>
</evidence>
<evidence type="ECO:0000256" key="9">
    <source>
        <dbReference type="ARBA" id="ARBA00044632"/>
    </source>
</evidence>
<dbReference type="EMBL" id="OZ020106">
    <property type="protein sequence ID" value="CAK9257729.1"/>
    <property type="molecule type" value="Genomic_DNA"/>
</dbReference>
<dbReference type="PANTHER" id="PTHR10242">
    <property type="entry name" value="8-OXOGUANINE DNA GLYCOSYLASE"/>
    <property type="match status" value="1"/>
</dbReference>
<proteinExistence type="inferred from homology"/>
<keyword evidence="7" id="KW-0511">Multifunctional enzyme</keyword>
<keyword evidence="6" id="KW-0456">Lyase</keyword>
<dbReference type="Proteomes" id="UP001497444">
    <property type="component" value="Chromosome 11"/>
</dbReference>
<organism evidence="12 13">
    <name type="scientific">Sphagnum jensenii</name>
    <dbReference type="NCBI Taxonomy" id="128206"/>
    <lineage>
        <taxon>Eukaryota</taxon>
        <taxon>Viridiplantae</taxon>
        <taxon>Streptophyta</taxon>
        <taxon>Embryophyta</taxon>
        <taxon>Bryophyta</taxon>
        <taxon>Sphagnophytina</taxon>
        <taxon>Sphagnopsida</taxon>
        <taxon>Sphagnales</taxon>
        <taxon>Sphagnaceae</taxon>
        <taxon>Sphagnum</taxon>
    </lineage>
</organism>
<evidence type="ECO:0000256" key="10">
    <source>
        <dbReference type="SAM" id="MobiDB-lite"/>
    </source>
</evidence>
<sequence length="695" mass="75720">MENNGSEIWKLKSDVSAGNDDESGLELCLGLSLGGNKSSKSKEKEREKEIRFAGATPAQLLEAYKDGIDPTSQRVGIPNVMPSINSLSSGLNSEAGLPVSVVAVPTQAAASVPPSNGNLARSDSDVSKNVLTMADQQQRQVAMFQQQQQQLLEQQRQHAETQKRQEARKKRKMLLEEQKQMKKAKKEDERPGLATKDRGADSESGATESADDPRKANVPDLTHSQKVKNEEGGASGKMGSPASVSAPLTAGKTIAGMTYPHNPAFPLMHVPYPFPITVPAAAAAGGVPFSLPFPFPYLMQFAPATANGEGSQEPQINPNMPNPFQIAVPPVYSPFQIQPPEGPAAWTPAMLRPQLTPPHSPPTNGDENVAEEEKGTSWRSLGVGRKELCLQLTLPTGQSFRWKQTGPSQYTGVVGMHLVSVRQTADGDVHFRVHSVSAPVKDVEREIRGYFNLDTSLVEMWTRFTEADSRFAAVAPYMLGARLLRQAPVECVFQFICSSNNHLQRIASMVDYLSSHGPYLGSVNGIPFHAFPSLEQLATLSESELRNAGFGYRAKYIVGAVELLRQKADGGEHWLCSLRQQPLDEAVAALCSLPGIGPKVAACIALFSLDQHHAIPVDTHVWQIAVRYLLPELEGRKLTPKLHRDVSEAFVKRFGMYAGWAHTVLFIAELSSQQSLLPLHLRSQNGQKRAKKAAS</sequence>
<keyword evidence="8" id="KW-0326">Glycosidase</keyword>
<evidence type="ECO:0000256" key="5">
    <source>
        <dbReference type="ARBA" id="ARBA00023204"/>
    </source>
</evidence>
<feature type="region of interest" description="Disordered" evidence="10">
    <location>
        <begin position="178"/>
        <end position="242"/>
    </location>
</feature>
<reference evidence="12" key="1">
    <citation type="submission" date="2024-02" db="EMBL/GenBank/DDBJ databases">
        <authorList>
            <consortium name="ELIXIR-Norway"/>
            <consortium name="Elixir Norway"/>
        </authorList>
    </citation>
    <scope>NUCLEOTIDE SEQUENCE</scope>
</reference>
<dbReference type="SUPFAM" id="SSF55945">
    <property type="entry name" value="TATA-box binding protein-like"/>
    <property type="match status" value="1"/>
</dbReference>
<dbReference type="InterPro" id="IPR052054">
    <property type="entry name" value="Oxidative_DNA_repair_enzyme"/>
</dbReference>
<evidence type="ECO:0000256" key="8">
    <source>
        <dbReference type="ARBA" id="ARBA00023295"/>
    </source>
</evidence>
<feature type="domain" description="HhH-GPD" evidence="11">
    <location>
        <begin position="497"/>
        <end position="669"/>
    </location>
</feature>
<keyword evidence="13" id="KW-1185">Reference proteome</keyword>
<gene>
    <name evidence="12" type="ORF">CSSPJE1EN1_LOCUS3207</name>
</gene>
<dbReference type="Pfam" id="PF07934">
    <property type="entry name" value="OGG_N"/>
    <property type="match status" value="1"/>
</dbReference>
<evidence type="ECO:0000256" key="7">
    <source>
        <dbReference type="ARBA" id="ARBA00023268"/>
    </source>
</evidence>
<keyword evidence="3" id="KW-0227">DNA damage</keyword>
<comment type="catalytic activity">
    <reaction evidence="9">
        <text>2'-deoxyribonucleotide-(2'-deoxyribose 5'-phosphate)-2'-deoxyribonucleotide-DNA = a 3'-end 2'-deoxyribonucleotide-(2,3-dehydro-2,3-deoxyribose 5'-phosphate)-DNA + a 5'-end 5'-phospho-2'-deoxyribonucleoside-DNA + H(+)</text>
        <dbReference type="Rhea" id="RHEA:66592"/>
        <dbReference type="Rhea" id="RHEA-COMP:13180"/>
        <dbReference type="Rhea" id="RHEA-COMP:16897"/>
        <dbReference type="Rhea" id="RHEA-COMP:17067"/>
        <dbReference type="ChEBI" id="CHEBI:15378"/>
        <dbReference type="ChEBI" id="CHEBI:136412"/>
        <dbReference type="ChEBI" id="CHEBI:157695"/>
        <dbReference type="ChEBI" id="CHEBI:167181"/>
        <dbReference type="EC" id="4.2.99.18"/>
    </reaction>
</comment>
<evidence type="ECO:0000256" key="1">
    <source>
        <dbReference type="ARBA" id="ARBA00010679"/>
    </source>
</evidence>
<dbReference type="CDD" id="cd00056">
    <property type="entry name" value="ENDO3c"/>
    <property type="match status" value="1"/>
</dbReference>
<dbReference type="Gene3D" id="1.10.340.30">
    <property type="entry name" value="Hypothetical protein, domain 2"/>
    <property type="match status" value="1"/>
</dbReference>
<dbReference type="PANTHER" id="PTHR10242:SF2">
    <property type="entry name" value="N-GLYCOSYLASE_DNA LYASE"/>
    <property type="match status" value="1"/>
</dbReference>
<feature type="compositionally biased region" description="Basic and acidic residues" evidence="10">
    <location>
        <begin position="178"/>
        <end position="201"/>
    </location>
</feature>
<dbReference type="InterPro" id="IPR011257">
    <property type="entry name" value="DNA_glycosylase"/>
</dbReference>
<dbReference type="Gene3D" id="3.30.310.40">
    <property type="match status" value="1"/>
</dbReference>
<feature type="region of interest" description="Disordered" evidence="10">
    <location>
        <begin position="1"/>
        <end position="22"/>
    </location>
</feature>
<protein>
    <recommendedName>
        <fullName evidence="2">DNA-(apurinic or apyrimidinic site) lyase</fullName>
        <ecNumber evidence="2">4.2.99.18</ecNumber>
    </recommendedName>
</protein>
<evidence type="ECO:0000256" key="3">
    <source>
        <dbReference type="ARBA" id="ARBA00022763"/>
    </source>
</evidence>
<dbReference type="InterPro" id="IPR012904">
    <property type="entry name" value="OGG_N"/>
</dbReference>
<keyword evidence="4" id="KW-0378">Hydrolase</keyword>
<evidence type="ECO:0000313" key="13">
    <source>
        <dbReference type="Proteomes" id="UP001497444"/>
    </source>
</evidence>
<dbReference type="SUPFAM" id="SSF48150">
    <property type="entry name" value="DNA-glycosylase"/>
    <property type="match status" value="1"/>
</dbReference>
<evidence type="ECO:0000256" key="2">
    <source>
        <dbReference type="ARBA" id="ARBA00012720"/>
    </source>
</evidence>
<feature type="region of interest" description="Disordered" evidence="10">
    <location>
        <begin position="354"/>
        <end position="377"/>
    </location>
</feature>
<dbReference type="SMART" id="SM00478">
    <property type="entry name" value="ENDO3c"/>
    <property type="match status" value="1"/>
</dbReference>
<keyword evidence="5" id="KW-0234">DNA repair</keyword>
<dbReference type="InterPro" id="IPR003265">
    <property type="entry name" value="HhH-GPD_domain"/>
</dbReference>
<dbReference type="EC" id="4.2.99.18" evidence="2"/>
<comment type="similarity">
    <text evidence="1">Belongs to the type-1 OGG1 family.</text>
</comment>
<dbReference type="Pfam" id="PF00730">
    <property type="entry name" value="HhH-GPD"/>
    <property type="match status" value="1"/>
</dbReference>
<evidence type="ECO:0000259" key="11">
    <source>
        <dbReference type="SMART" id="SM00478"/>
    </source>
</evidence>